<protein>
    <submittedName>
        <fullName evidence="2">Uncharacterized protein</fullName>
    </submittedName>
</protein>
<keyword evidence="1" id="KW-0175">Coiled coil</keyword>
<accession>E2BAT6</accession>
<dbReference type="InParanoid" id="E2BAT6"/>
<reference evidence="2 3" key="1">
    <citation type="journal article" date="2010" name="Science">
        <title>Genomic comparison of the ants Camponotus floridanus and Harpegnathos saltator.</title>
        <authorList>
            <person name="Bonasio R."/>
            <person name="Zhang G."/>
            <person name="Ye C."/>
            <person name="Mutti N.S."/>
            <person name="Fang X."/>
            <person name="Qin N."/>
            <person name="Donahue G."/>
            <person name="Yang P."/>
            <person name="Li Q."/>
            <person name="Li C."/>
            <person name="Zhang P."/>
            <person name="Huang Z."/>
            <person name="Berger S.L."/>
            <person name="Reinberg D."/>
            <person name="Wang J."/>
            <person name="Liebig J."/>
        </authorList>
    </citation>
    <scope>NUCLEOTIDE SEQUENCE [LARGE SCALE GENOMIC DNA]</scope>
    <source>
        <strain evidence="2 3">R22 G/1</strain>
    </source>
</reference>
<keyword evidence="3" id="KW-1185">Reference proteome</keyword>
<dbReference type="EMBL" id="GL446831">
    <property type="protein sequence ID" value="EFN87221.1"/>
    <property type="molecule type" value="Genomic_DNA"/>
</dbReference>
<evidence type="ECO:0000313" key="3">
    <source>
        <dbReference type="Proteomes" id="UP000008237"/>
    </source>
</evidence>
<dbReference type="AlphaFoldDB" id="E2BAT6"/>
<evidence type="ECO:0000313" key="2">
    <source>
        <dbReference type="EMBL" id="EFN87221.1"/>
    </source>
</evidence>
<sequence length="414" mass="46553">MILDDARNYASRQLNAMKMSTQPKTDMFIKRVTEIEKKALTKRDDLEKIYGDANIDICKKDKVKDDIDNSALTTIGQYQTCVINVINTADEDMDSMSVDWVLLHKEVSTAKNIDEELRRKVNEFSARSRQFIQYTHKVDACNAQSTLPQLEQRVSEINFQQVVAAASFPYSLGSLGSRGVFGPLGSLLDNTKDTILDAKDKISDVKDKVSDMQDEMLNSFPDILQNIIEQKDEALQNINNMSDMGKEIGTKISTGLQKIKDKGEQFMEEAQNIDIPPCNRLYNRGLAVLMNLISKSSDCLFNKIREINGGFQDLIEVLDILRENVPKRIQNARQCLRDNTSKQISCVFEAIRGISKLGITVAKAAKAVTQLTLLYPSVKMCCEVEAAKLISTNLIDFVKDVPLCVSSRFVKNIQ</sequence>
<organism evidence="3">
    <name type="scientific">Harpegnathos saltator</name>
    <name type="common">Jerdon's jumping ant</name>
    <dbReference type="NCBI Taxonomy" id="610380"/>
    <lineage>
        <taxon>Eukaryota</taxon>
        <taxon>Metazoa</taxon>
        <taxon>Ecdysozoa</taxon>
        <taxon>Arthropoda</taxon>
        <taxon>Hexapoda</taxon>
        <taxon>Insecta</taxon>
        <taxon>Pterygota</taxon>
        <taxon>Neoptera</taxon>
        <taxon>Endopterygota</taxon>
        <taxon>Hymenoptera</taxon>
        <taxon>Apocrita</taxon>
        <taxon>Aculeata</taxon>
        <taxon>Formicoidea</taxon>
        <taxon>Formicidae</taxon>
        <taxon>Ponerinae</taxon>
        <taxon>Ponerini</taxon>
        <taxon>Harpegnathos</taxon>
    </lineage>
</organism>
<evidence type="ECO:0000256" key="1">
    <source>
        <dbReference type="SAM" id="Coils"/>
    </source>
</evidence>
<dbReference type="OrthoDB" id="7550889at2759"/>
<feature type="coiled-coil region" evidence="1">
    <location>
        <begin position="188"/>
        <end position="244"/>
    </location>
</feature>
<proteinExistence type="predicted"/>
<gene>
    <name evidence="2" type="ORF">EAI_12911</name>
</gene>
<dbReference type="Proteomes" id="UP000008237">
    <property type="component" value="Unassembled WGS sequence"/>
</dbReference>
<name>E2BAT6_HARSA</name>